<dbReference type="RefSeq" id="WP_105941603.1">
    <property type="nucleotide sequence ID" value="NZ_CP027433.1"/>
</dbReference>
<dbReference type="AlphaFoldDB" id="A0A2S0KDV4"/>
<evidence type="ECO:0000313" key="2">
    <source>
        <dbReference type="EMBL" id="AVL99871.1"/>
    </source>
</evidence>
<evidence type="ECO:0000256" key="1">
    <source>
        <dbReference type="SAM" id="MobiDB-lite"/>
    </source>
</evidence>
<organism evidence="2 3">
    <name type="scientific">Gordonia iterans</name>
    <dbReference type="NCBI Taxonomy" id="1004901"/>
    <lineage>
        <taxon>Bacteria</taxon>
        <taxon>Bacillati</taxon>
        <taxon>Actinomycetota</taxon>
        <taxon>Actinomycetes</taxon>
        <taxon>Mycobacteriales</taxon>
        <taxon>Gordoniaceae</taxon>
        <taxon>Gordonia</taxon>
    </lineage>
</organism>
<proteinExistence type="predicted"/>
<reference evidence="2 3" key="1">
    <citation type="submission" date="2018-03" db="EMBL/GenBank/DDBJ databases">
        <title>Characteristics and genome of n-alkane degrading marine bacteria Gordonia iterans isolated from crude oil contaminated in Tae-an, South Korea.</title>
        <authorList>
            <person name="Lee S.-S."/>
            <person name="Kim H."/>
        </authorList>
    </citation>
    <scope>NUCLEOTIDE SEQUENCE [LARGE SCALE GENOMIC DNA]</scope>
    <source>
        <strain evidence="2 3">Co17</strain>
    </source>
</reference>
<feature type="region of interest" description="Disordered" evidence="1">
    <location>
        <begin position="53"/>
        <end position="81"/>
    </location>
</feature>
<sequence length="81" mass="8610">MGKIERNKDLVQDVVENTARGVGSIASIITGAVADVTREIGDIVTDGLEMREAAKAAKRAEEDADAELDAEPASEQRELEA</sequence>
<dbReference type="EMBL" id="CP027433">
    <property type="protein sequence ID" value="AVL99871.1"/>
    <property type="molecule type" value="Genomic_DNA"/>
</dbReference>
<dbReference type="KEGG" id="git:C6V83_05875"/>
<feature type="compositionally biased region" description="Acidic residues" evidence="1">
    <location>
        <begin position="62"/>
        <end position="72"/>
    </location>
</feature>
<name>A0A2S0KDV4_9ACTN</name>
<gene>
    <name evidence="2" type="ORF">C6V83_05875</name>
</gene>
<dbReference type="OrthoDB" id="4774779at2"/>
<evidence type="ECO:0000313" key="3">
    <source>
        <dbReference type="Proteomes" id="UP000239814"/>
    </source>
</evidence>
<accession>A0A2S0KDV4</accession>
<protein>
    <submittedName>
        <fullName evidence="2">Uncharacterized protein</fullName>
    </submittedName>
</protein>
<dbReference type="Proteomes" id="UP000239814">
    <property type="component" value="Chromosome"/>
</dbReference>
<keyword evidence="3" id="KW-1185">Reference proteome</keyword>